<dbReference type="KEGG" id="cqi:110703254"/>
<sequence length="495" mass="54268">MIIPKYEVAGPSEYLAITGWKIDEIKLSKKALILPGQRYVRVNVSPVNYTFNVQAMSAEKLPFVLPAVFTIGPRVDEPASLILYAKLMAPHDMSSNHVHELVQGIIEGETRVLAATMTMEDIFKGTKEFKKEVFDKVQLELNQFGLFIYNANIKQLVDVPGHEYFSYLGQKTQMEAANQAKVDVAEAQMKGETGAMLRQGQTQQNAAKINAETKIISTQREGEGKKEEVKIRSEVKIFENQKEADVAKANAELAAQKAGWSKAAQLAEVEAKQAVSIRQAELQVEVEKKNALTRTEQLRADLLSKATVEYDIKVQQANQNLYNNQREADANLYRKQKQAEAEKASADAAFYTRQQAADADLYSKKKEAEGVVALANAQGYHLSTLLKALNGNYAALRDYMMINAGVFQEMARINADAVQGLQPKISIWSSGSGGATLEGGSGSGGSMKSVAEVYSMLPPLVKTVHEQTGMLPPAWLGTLTDTNGNDSVTDPVVSN</sequence>
<dbReference type="InterPro" id="IPR036013">
    <property type="entry name" value="Band_7/SPFH_dom_sf"/>
</dbReference>
<dbReference type="PANTHER" id="PTHR13806:SF31">
    <property type="entry name" value="FLOTILLIN-LIKE PROTEIN 1-RELATED"/>
    <property type="match status" value="1"/>
</dbReference>
<dbReference type="CDD" id="cd03399">
    <property type="entry name" value="SPFH_flotillin"/>
    <property type="match status" value="1"/>
</dbReference>
<feature type="domain" description="Band 7" evidence="5">
    <location>
        <begin position="30"/>
        <end position="188"/>
    </location>
</feature>
<dbReference type="GeneID" id="110703254"/>
<reference evidence="6" key="2">
    <citation type="submission" date="2021-03" db="UniProtKB">
        <authorList>
            <consortium name="EnsemblPlants"/>
        </authorList>
    </citation>
    <scope>IDENTIFICATION</scope>
</reference>
<dbReference type="SUPFAM" id="SSF117892">
    <property type="entry name" value="Band 7/SPFH domain"/>
    <property type="match status" value="1"/>
</dbReference>
<dbReference type="OMA" id="DKEVMTC"/>
<evidence type="ECO:0000256" key="3">
    <source>
        <dbReference type="ARBA" id="ARBA00023136"/>
    </source>
</evidence>
<dbReference type="Gene3D" id="3.30.479.30">
    <property type="entry name" value="Band 7 domain"/>
    <property type="match status" value="1"/>
</dbReference>
<dbReference type="GO" id="GO:0005901">
    <property type="term" value="C:caveola"/>
    <property type="evidence" value="ECO:0007669"/>
    <property type="project" value="UniProtKB-SubCell"/>
</dbReference>
<evidence type="ECO:0000256" key="4">
    <source>
        <dbReference type="RuleBase" id="RU366054"/>
    </source>
</evidence>
<keyword evidence="3 4" id="KW-0472">Membrane</keyword>
<accession>A0A803LN29</accession>
<protein>
    <recommendedName>
        <fullName evidence="4">Flotillin-like</fullName>
    </recommendedName>
</protein>
<dbReference type="Gramene" id="AUR62016358-RA">
    <property type="protein sequence ID" value="AUR62016358-RA:cds"/>
    <property type="gene ID" value="AUR62016358"/>
</dbReference>
<dbReference type="Proteomes" id="UP000596660">
    <property type="component" value="Unplaced"/>
</dbReference>
<evidence type="ECO:0000313" key="6">
    <source>
        <dbReference type="EnsemblPlants" id="AUR62016358-RA:cds"/>
    </source>
</evidence>
<gene>
    <name evidence="6" type="primary">LOC110703254</name>
</gene>
<evidence type="ECO:0000256" key="1">
    <source>
        <dbReference type="ARBA" id="ARBA00007161"/>
    </source>
</evidence>
<keyword evidence="2 4" id="KW-1003">Cell membrane</keyword>
<dbReference type="EnsemblPlants" id="AUR62016358-RA">
    <property type="protein sequence ID" value="AUR62016358-RA:cds"/>
    <property type="gene ID" value="AUR62016358"/>
</dbReference>
<proteinExistence type="inferred from homology"/>
<comment type="similarity">
    <text evidence="1 4">Belongs to the band 7/mec-2 family. Flotillin subfamily.</text>
</comment>
<dbReference type="InterPro" id="IPR027705">
    <property type="entry name" value="Flotillin_fam"/>
</dbReference>
<evidence type="ECO:0000256" key="2">
    <source>
        <dbReference type="ARBA" id="ARBA00022475"/>
    </source>
</evidence>
<dbReference type="OrthoDB" id="6080404at2759"/>
<keyword evidence="7" id="KW-1185">Reference proteome</keyword>
<dbReference type="RefSeq" id="XP_021736726.1">
    <property type="nucleotide sequence ID" value="XM_021881034.1"/>
</dbReference>
<dbReference type="Pfam" id="PF01145">
    <property type="entry name" value="Band_7"/>
    <property type="match status" value="1"/>
</dbReference>
<name>A0A803LN29_CHEQI</name>
<reference evidence="6" key="1">
    <citation type="journal article" date="2017" name="Nature">
        <title>The genome of Chenopodium quinoa.</title>
        <authorList>
            <person name="Jarvis D.E."/>
            <person name="Ho Y.S."/>
            <person name="Lightfoot D.J."/>
            <person name="Schmoeckel S.M."/>
            <person name="Li B."/>
            <person name="Borm T.J.A."/>
            <person name="Ohyanagi H."/>
            <person name="Mineta K."/>
            <person name="Michell C.T."/>
            <person name="Saber N."/>
            <person name="Kharbatia N.M."/>
            <person name="Rupper R.R."/>
            <person name="Sharp A.R."/>
            <person name="Dally N."/>
            <person name="Boughton B.A."/>
            <person name="Woo Y.H."/>
            <person name="Gao G."/>
            <person name="Schijlen E.G.W.M."/>
            <person name="Guo X."/>
            <person name="Momin A.A."/>
            <person name="Negrao S."/>
            <person name="Al-Babili S."/>
            <person name="Gehring C."/>
            <person name="Roessner U."/>
            <person name="Jung C."/>
            <person name="Murphy K."/>
            <person name="Arold S.T."/>
            <person name="Gojobori T."/>
            <person name="van der Linden C.G."/>
            <person name="van Loo E.N."/>
            <person name="Jellen E.N."/>
            <person name="Maughan P.J."/>
            <person name="Tester M."/>
        </authorList>
    </citation>
    <scope>NUCLEOTIDE SEQUENCE [LARGE SCALE GENOMIC DNA]</scope>
    <source>
        <strain evidence="6">cv. PI 614886</strain>
    </source>
</reference>
<comment type="subcellular location">
    <subcellularLocation>
        <location evidence="4">Cell membrane</location>
        <topology evidence="4">Lipid-anchor</topology>
    </subcellularLocation>
    <subcellularLocation>
        <location evidence="4">Membrane</location>
        <location evidence="4">Caveola</location>
    </subcellularLocation>
</comment>
<dbReference type="AlphaFoldDB" id="A0A803LN29"/>
<dbReference type="InterPro" id="IPR001107">
    <property type="entry name" value="Band_7"/>
</dbReference>
<organism evidence="6 7">
    <name type="scientific">Chenopodium quinoa</name>
    <name type="common">Quinoa</name>
    <dbReference type="NCBI Taxonomy" id="63459"/>
    <lineage>
        <taxon>Eukaryota</taxon>
        <taxon>Viridiplantae</taxon>
        <taxon>Streptophyta</taxon>
        <taxon>Embryophyta</taxon>
        <taxon>Tracheophyta</taxon>
        <taxon>Spermatophyta</taxon>
        <taxon>Magnoliopsida</taxon>
        <taxon>eudicotyledons</taxon>
        <taxon>Gunneridae</taxon>
        <taxon>Pentapetalae</taxon>
        <taxon>Caryophyllales</taxon>
        <taxon>Chenopodiaceae</taxon>
        <taxon>Chenopodioideae</taxon>
        <taxon>Atripliceae</taxon>
        <taxon>Chenopodium</taxon>
    </lineage>
</organism>
<evidence type="ECO:0000259" key="5">
    <source>
        <dbReference type="Pfam" id="PF01145"/>
    </source>
</evidence>
<evidence type="ECO:0000313" key="7">
    <source>
        <dbReference type="Proteomes" id="UP000596660"/>
    </source>
</evidence>
<dbReference type="PANTHER" id="PTHR13806">
    <property type="entry name" value="FLOTILLIN-RELATED"/>
    <property type="match status" value="1"/>
</dbReference>